<dbReference type="PANTHER" id="PTHR22922">
    <property type="entry name" value="GPI-ANCHORED PROTEIN P137"/>
    <property type="match status" value="1"/>
</dbReference>
<dbReference type="AlphaFoldDB" id="A0A7I8W2I3"/>
<name>A0A7I8W2I3_9ANNE</name>
<feature type="compositionally biased region" description="Polar residues" evidence="2">
    <location>
        <begin position="427"/>
        <end position="445"/>
    </location>
</feature>
<dbReference type="Pfam" id="PF18293">
    <property type="entry name" value="Caprin-1_dimer"/>
    <property type="match status" value="1"/>
</dbReference>
<feature type="compositionally biased region" description="Polar residues" evidence="2">
    <location>
        <begin position="400"/>
        <end position="420"/>
    </location>
</feature>
<keyword evidence="5" id="KW-1185">Reference proteome</keyword>
<evidence type="ECO:0000313" key="5">
    <source>
        <dbReference type="Proteomes" id="UP000549394"/>
    </source>
</evidence>
<reference evidence="4 5" key="1">
    <citation type="submission" date="2020-08" db="EMBL/GenBank/DDBJ databases">
        <authorList>
            <person name="Hejnol A."/>
        </authorList>
    </citation>
    <scope>NUCLEOTIDE SEQUENCE [LARGE SCALE GENOMIC DNA]</scope>
</reference>
<feature type="compositionally biased region" description="Polar residues" evidence="2">
    <location>
        <begin position="483"/>
        <end position="514"/>
    </location>
</feature>
<evidence type="ECO:0000313" key="4">
    <source>
        <dbReference type="EMBL" id="CAD5120965.1"/>
    </source>
</evidence>
<gene>
    <name evidence="4" type="ORF">DGYR_LOCUS8972</name>
</gene>
<dbReference type="EMBL" id="CAJFCJ010000013">
    <property type="protein sequence ID" value="CAD5120965.1"/>
    <property type="molecule type" value="Genomic_DNA"/>
</dbReference>
<dbReference type="OrthoDB" id="10062814at2759"/>
<dbReference type="Proteomes" id="UP000549394">
    <property type="component" value="Unassembled WGS sequence"/>
</dbReference>
<feature type="region of interest" description="Disordered" evidence="2">
    <location>
        <begin position="483"/>
        <end position="524"/>
    </location>
</feature>
<organism evidence="4 5">
    <name type="scientific">Dimorphilus gyrociliatus</name>
    <dbReference type="NCBI Taxonomy" id="2664684"/>
    <lineage>
        <taxon>Eukaryota</taxon>
        <taxon>Metazoa</taxon>
        <taxon>Spiralia</taxon>
        <taxon>Lophotrochozoa</taxon>
        <taxon>Annelida</taxon>
        <taxon>Polychaeta</taxon>
        <taxon>Polychaeta incertae sedis</taxon>
        <taxon>Dinophilidae</taxon>
        <taxon>Dimorphilus</taxon>
    </lineage>
</organism>
<feature type="region of interest" description="Disordered" evidence="2">
    <location>
        <begin position="395"/>
        <end position="448"/>
    </location>
</feature>
<feature type="compositionally biased region" description="Basic and acidic residues" evidence="2">
    <location>
        <begin position="85"/>
        <end position="103"/>
    </location>
</feature>
<evidence type="ECO:0000256" key="2">
    <source>
        <dbReference type="SAM" id="MobiDB-lite"/>
    </source>
</evidence>
<dbReference type="PANTHER" id="PTHR22922:SF19">
    <property type="entry name" value="CAPRIN HOMOLOG"/>
    <property type="match status" value="1"/>
</dbReference>
<sequence length="524" mass="58022">MLLLHQPLNGFLGTLEKKIRNLDKRKTKLQGYQSKLDSGEVLEPEQKEAISHYGEVLGVIEFAKEMHKTYTEVLKDVAKIESDIERINDPMKSEPTTKKRESTASDDTSSESADSEQVIKLKTDAPLNEDVKFVLKIQDILLQLTMEETRTDLINGVNEAPQLSKRDVDALVRMYSLLSTERRIGKKYNDIISSASYHLIRIINKSPEQIPGLDVSYSYICKLLDKLAKSNYFDTLIPPMAPIQPIPPNPVDTELPDTKPAVIYGNESIYRCRENDPVEIVKAVQEGSFSFLQDSVFDSEKRADKTDGSIIIPTQGTNPPNDEMNSGATKSMDNNVRQQNTYKEAIEPSYMSTMEPLSINTAHSGFNAVSMPIRSAYSGTDTLVSTPDIPPPIPLPPGQAAQNTENSTTAQRITGKQSRFPSDKYRNISSTTYPQRYPNNTQASVGNVGYGMSTSYGSRNGVSRYRPPSTNNSNAVLSQYGKTNLQPRPTASSSFLGSRPSTGRSNATETSGSGHNHPISEVYF</sequence>
<feature type="domain" description="Caprin-1 dimerization" evidence="3">
    <location>
        <begin position="130"/>
        <end position="234"/>
    </location>
</feature>
<comment type="caution">
    <text evidence="4">The sequence shown here is derived from an EMBL/GenBank/DDBJ whole genome shotgun (WGS) entry which is preliminary data.</text>
</comment>
<protein>
    <submittedName>
        <fullName evidence="4">DgyrCDS9510</fullName>
    </submittedName>
</protein>
<evidence type="ECO:0000256" key="1">
    <source>
        <dbReference type="ARBA" id="ARBA00007950"/>
    </source>
</evidence>
<dbReference type="GO" id="GO:0003723">
    <property type="term" value="F:RNA binding"/>
    <property type="evidence" value="ECO:0007669"/>
    <property type="project" value="TreeGrafter"/>
</dbReference>
<dbReference type="InterPro" id="IPR041637">
    <property type="entry name" value="Caprin-1_dimer"/>
</dbReference>
<proteinExistence type="inferred from homology"/>
<feature type="region of interest" description="Disordered" evidence="2">
    <location>
        <begin position="85"/>
        <end position="117"/>
    </location>
</feature>
<feature type="compositionally biased region" description="Low complexity" evidence="2">
    <location>
        <begin position="105"/>
        <end position="116"/>
    </location>
</feature>
<accession>A0A7I8W2I3</accession>
<comment type="similarity">
    <text evidence="1">Belongs to the caprin family.</text>
</comment>
<evidence type="ECO:0000259" key="3">
    <source>
        <dbReference type="Pfam" id="PF18293"/>
    </source>
</evidence>
<dbReference type="InterPro" id="IPR028816">
    <property type="entry name" value="Caprin"/>
</dbReference>
<dbReference type="GO" id="GO:0005737">
    <property type="term" value="C:cytoplasm"/>
    <property type="evidence" value="ECO:0007669"/>
    <property type="project" value="TreeGrafter"/>
</dbReference>